<dbReference type="Gene3D" id="3.30.40.10">
    <property type="entry name" value="Zinc/RING finger domain, C3HC4 (zinc finger)"/>
    <property type="match status" value="1"/>
</dbReference>
<dbReference type="GO" id="GO:0008270">
    <property type="term" value="F:zinc ion binding"/>
    <property type="evidence" value="ECO:0007669"/>
    <property type="project" value="UniProtKB-KW"/>
</dbReference>
<dbReference type="PANTHER" id="PTHR22763:SF162">
    <property type="entry name" value="TRANSMEMBRANE E3 UBIQUITIN-PROTEIN LIGASE 1"/>
    <property type="match status" value="1"/>
</dbReference>
<dbReference type="InterPro" id="IPR050731">
    <property type="entry name" value="HRD1_E3_ubiq-ligases"/>
</dbReference>
<evidence type="ECO:0000259" key="5">
    <source>
        <dbReference type="PROSITE" id="PS50089"/>
    </source>
</evidence>
<sequence>MDIDIKVTGVIAEMTHPEAIHPAGSGFLLKIGFFLNDTLKVIGEDGKVIKTQRCYEQKILTRYSTQIRDASYVEQLAYRTLHENMDMDPQAAKKAKAEVARTIMNKMESARYDDPSIWNICLEIRVECTIEINDEEVGEPNGEHGCNRLLERLGDDDCAICHEEFNSTKHIVVTTCHHTYHRSCLFKWFSHGTHTCPTCRSDLAPVAGLPIKF</sequence>
<evidence type="ECO:0000313" key="6">
    <source>
        <dbReference type="EMBL" id="VVV96337.1"/>
    </source>
</evidence>
<dbReference type="PROSITE" id="PS50089">
    <property type="entry name" value="ZF_RING_2"/>
    <property type="match status" value="1"/>
</dbReference>
<dbReference type="GO" id="GO:0043161">
    <property type="term" value="P:proteasome-mediated ubiquitin-dependent protein catabolic process"/>
    <property type="evidence" value="ECO:0007669"/>
    <property type="project" value="TreeGrafter"/>
</dbReference>
<dbReference type="EMBL" id="LR721780">
    <property type="protein sequence ID" value="VVV96337.1"/>
    <property type="molecule type" value="Genomic_DNA"/>
</dbReference>
<dbReference type="CDD" id="cd16448">
    <property type="entry name" value="RING-H2"/>
    <property type="match status" value="1"/>
</dbReference>
<keyword evidence="3" id="KW-0862">Zinc</keyword>
<accession>A0A5K1A1W5</accession>
<evidence type="ECO:0000256" key="3">
    <source>
        <dbReference type="ARBA" id="ARBA00022833"/>
    </source>
</evidence>
<dbReference type="GO" id="GO:0012505">
    <property type="term" value="C:endomembrane system"/>
    <property type="evidence" value="ECO:0007669"/>
    <property type="project" value="TreeGrafter"/>
</dbReference>
<dbReference type="OrthoDB" id="21204at2759"/>
<dbReference type="GO" id="GO:0061630">
    <property type="term" value="F:ubiquitin protein ligase activity"/>
    <property type="evidence" value="ECO:0007669"/>
    <property type="project" value="TreeGrafter"/>
</dbReference>
<name>A0A5K1A1W5_9MAGN</name>
<protein>
    <recommendedName>
        <fullName evidence="5">RING-type domain-containing protein</fullName>
    </recommendedName>
</protein>
<dbReference type="SUPFAM" id="SSF57850">
    <property type="entry name" value="RING/U-box"/>
    <property type="match status" value="1"/>
</dbReference>
<dbReference type="Gramene" id="NC2G0002600.1">
    <property type="protein sequence ID" value="NC2G0002600.1:cds"/>
    <property type="gene ID" value="NC2G0002600"/>
</dbReference>
<dbReference type="PANTHER" id="PTHR22763">
    <property type="entry name" value="RING ZINC FINGER PROTEIN"/>
    <property type="match status" value="1"/>
</dbReference>
<feature type="domain" description="RING-type" evidence="5">
    <location>
        <begin position="158"/>
        <end position="200"/>
    </location>
</feature>
<dbReference type="InterPro" id="IPR001841">
    <property type="entry name" value="Znf_RING"/>
</dbReference>
<gene>
    <name evidence="6" type="ORF">NYM_LOCUS11523</name>
</gene>
<dbReference type="InterPro" id="IPR013083">
    <property type="entry name" value="Znf_RING/FYVE/PHD"/>
</dbReference>
<evidence type="ECO:0000256" key="4">
    <source>
        <dbReference type="PROSITE-ProRule" id="PRU00175"/>
    </source>
</evidence>
<dbReference type="AlphaFoldDB" id="A0A5K1A1W5"/>
<reference evidence="6" key="1">
    <citation type="submission" date="2019-09" db="EMBL/GenBank/DDBJ databases">
        <authorList>
            <person name="Zhang L."/>
        </authorList>
    </citation>
    <scope>NUCLEOTIDE SEQUENCE</scope>
</reference>
<organism evidence="6">
    <name type="scientific">Nymphaea colorata</name>
    <name type="common">pocket water lily</name>
    <dbReference type="NCBI Taxonomy" id="210225"/>
    <lineage>
        <taxon>Eukaryota</taxon>
        <taxon>Viridiplantae</taxon>
        <taxon>Streptophyta</taxon>
        <taxon>Embryophyta</taxon>
        <taxon>Tracheophyta</taxon>
        <taxon>Spermatophyta</taxon>
        <taxon>Magnoliopsida</taxon>
        <taxon>Nymphaeales</taxon>
        <taxon>Nymphaeaceae</taxon>
        <taxon>Nymphaea</taxon>
    </lineage>
</organism>
<dbReference type="Pfam" id="PF13639">
    <property type="entry name" value="zf-RING_2"/>
    <property type="match status" value="1"/>
</dbReference>
<proteinExistence type="predicted"/>
<keyword evidence="2 4" id="KW-0863">Zinc-finger</keyword>
<evidence type="ECO:0000256" key="1">
    <source>
        <dbReference type="ARBA" id="ARBA00022723"/>
    </source>
</evidence>
<keyword evidence="1" id="KW-0479">Metal-binding</keyword>
<evidence type="ECO:0000256" key="2">
    <source>
        <dbReference type="ARBA" id="ARBA00022771"/>
    </source>
</evidence>
<dbReference type="SMART" id="SM00184">
    <property type="entry name" value="RING"/>
    <property type="match status" value="1"/>
</dbReference>